<proteinExistence type="predicted"/>
<name>A0ABZ3DAM1_9PROT</name>
<accession>A0ABZ3DAM1</accession>
<keyword evidence="1" id="KW-0547">Nucleotide-binding</keyword>
<keyword evidence="1" id="KW-0067">ATP-binding</keyword>
<evidence type="ECO:0000313" key="2">
    <source>
        <dbReference type="Proteomes" id="UP001449795"/>
    </source>
</evidence>
<dbReference type="RefSeq" id="WP_342629723.1">
    <property type="nucleotide sequence ID" value="NZ_CP152276.1"/>
</dbReference>
<keyword evidence="2" id="KW-1185">Reference proteome</keyword>
<sequence>MTTLAETVTIERRFARSARVDRDLAGTPPLVGYVLQASVAKSLTVMASSQIETAHGAFTWTGPYGGGKSCAALLVGNLVAGTGENKVVAQEIAGTELTDLFAGAFPGRWDVVAVTGSRTSLREAIASAAQAGLGWNDKKTAEAASSDERLLDALLASRGRNRKSRGMLLILDELGKLLEFAALSSGDVHLLQDLAERATRSDGRLVVLGILHQAFDQYAAKADREARREWAKVQGRFQDIPFLAGPDETVALLGRAIGCDKRPVSARNVAAAVAAEVGRRRPVETKVLASALAETWPLNPVTALLLGPMSRQRFAQNERSVFGFLSSSEPAGFQEHLQKTSTKAALTYDPDSLWDYLATNFGMALAGGQDGARFSLAFEAIERAGAKGSELHIALTKAAAAIEFFRNGSGLAVTDELLALSVPAGKRKEVPVAIADLLSWAILMPQPRLGGYALFAGSDFDLDEAVSRVASPLTPLDLNSIPARVGIPAVVAKRHYLRYGTLRTFDIVVDVAAEGESAADTAARLRKLDRNGSGMLVLLVNGAGRDRDGTNGHCREVTGFLRQQGVIAAVAALPETRDVVTEAGELLALERVMRDNPRLEGDRIARREIGARHAVASEKLQASLDTALNEAIWHLSTDEGEARKEPLTVLASRLADQAFHSAPILHSELLQRDRPSSSATAAVRALMYAMVAMHDEQNLGFTGYPAEMGLYMTVLKPFGLHRAVEGKFDFRAPEESGQGATLLSAWAVLEEASDTTLNEVYAKWAAAPFGMRAGVMPLLALANLMSRRSRVAVYVDGIFQTDFDDVLADKLLQRPEAIRVRRIDRSVQEAAYLSGLAQAFEFAPDAPALSVAQALYRRFEGLPLYAQRTKAIPDEAVAVRDAILRANDPESLLFERIPEALGGRLSAEAVLDALTAAENVYGQLLSRLRRALARGLGVDMETFDGLHARAENIRDLTNDFAFEAFAMRAGVFEQGEGDIEGLASLLLHRPAHSWTDRDADQALLEMGTLCRRFRESEALAMVKDRTPTAEALALVIGLDANVAPVVRSFVLTEAEKEEAAELADRLLATLESGDRQGSIQLAALARAIAGVALDDTGTNLPLEAT</sequence>
<dbReference type="GO" id="GO:0005524">
    <property type="term" value="F:ATP binding"/>
    <property type="evidence" value="ECO:0007669"/>
    <property type="project" value="UniProtKB-KW"/>
</dbReference>
<dbReference type="EMBL" id="CP152276">
    <property type="protein sequence ID" value="XAE44471.1"/>
    <property type="molecule type" value="Genomic_DNA"/>
</dbReference>
<dbReference type="Proteomes" id="UP001449795">
    <property type="component" value="Chromosome"/>
</dbReference>
<gene>
    <name evidence="1" type="ORF">AAC691_08600</name>
</gene>
<organism evidence="1 2">
    <name type="scientific">Nguyenibacter vanlangensis</name>
    <dbReference type="NCBI Taxonomy" id="1216886"/>
    <lineage>
        <taxon>Bacteria</taxon>
        <taxon>Pseudomonadati</taxon>
        <taxon>Pseudomonadota</taxon>
        <taxon>Alphaproteobacteria</taxon>
        <taxon>Acetobacterales</taxon>
        <taxon>Acetobacteraceae</taxon>
        <taxon>Nguyenibacter</taxon>
    </lineage>
</organism>
<protein>
    <submittedName>
        <fullName evidence="1">ATP-binding protein</fullName>
    </submittedName>
</protein>
<evidence type="ECO:0000313" key="1">
    <source>
        <dbReference type="EMBL" id="XAE44471.1"/>
    </source>
</evidence>
<reference evidence="1 2" key="1">
    <citation type="submission" date="2024-04" db="EMBL/GenBank/DDBJ databases">
        <title>Complete genome sequence of Nguyenibacter vanlangesis HBCM-1154, a strain capable of nitrogen fixation, IAA production, and phosphorus solubilization isolated from sugarcane soil.</title>
        <authorList>
            <person name="MY HANH P."/>
        </authorList>
    </citation>
    <scope>NUCLEOTIDE SEQUENCE [LARGE SCALE GENOMIC DNA]</scope>
    <source>
        <strain evidence="1 2">HBCM 1154</strain>
    </source>
</reference>